<evidence type="ECO:0000256" key="5">
    <source>
        <dbReference type="ARBA" id="ARBA00023274"/>
    </source>
</evidence>
<dbReference type="FunFam" id="3.30.70.330:FF:000001">
    <property type="entry name" value="50S ribosomal protein L23"/>
    <property type="match status" value="1"/>
</dbReference>
<dbReference type="Pfam" id="PF00276">
    <property type="entry name" value="Ribosomal_L23"/>
    <property type="match status" value="1"/>
</dbReference>
<dbReference type="InterPro" id="IPR012678">
    <property type="entry name" value="Ribosomal_uL23/eL15/eS24_sf"/>
</dbReference>
<dbReference type="GO" id="GO:1990904">
    <property type="term" value="C:ribonucleoprotein complex"/>
    <property type="evidence" value="ECO:0007669"/>
    <property type="project" value="UniProtKB-KW"/>
</dbReference>
<evidence type="ECO:0000256" key="1">
    <source>
        <dbReference type="ARBA" id="ARBA00006700"/>
    </source>
</evidence>
<dbReference type="EMBL" id="JXBL01000001">
    <property type="protein sequence ID" value="KIE43223.1"/>
    <property type="molecule type" value="Genomic_DNA"/>
</dbReference>
<keyword evidence="2 6" id="KW-0699">rRNA-binding</keyword>
<comment type="subunit">
    <text evidence="6">Part of the 50S ribosomal subunit. Contacts protein L29, and trigger factor when it is bound to the ribosome.</text>
</comment>
<dbReference type="GO" id="GO:0003735">
    <property type="term" value="F:structural constituent of ribosome"/>
    <property type="evidence" value="ECO:0007669"/>
    <property type="project" value="InterPro"/>
</dbReference>
<dbReference type="Proteomes" id="UP000031433">
    <property type="component" value="Unassembled WGS sequence"/>
</dbReference>
<comment type="similarity">
    <text evidence="1 6 7">Belongs to the universal ribosomal protein uL23 family.</text>
</comment>
<dbReference type="GO" id="GO:0019843">
    <property type="term" value="F:rRNA binding"/>
    <property type="evidence" value="ECO:0007669"/>
    <property type="project" value="UniProtKB-UniRule"/>
</dbReference>
<dbReference type="Gene3D" id="3.30.70.330">
    <property type="match status" value="1"/>
</dbReference>
<proteinExistence type="inferred from homology"/>
<dbReference type="InterPro" id="IPR013025">
    <property type="entry name" value="Ribosomal_uL23-like"/>
</dbReference>
<evidence type="ECO:0000256" key="3">
    <source>
        <dbReference type="ARBA" id="ARBA00022884"/>
    </source>
</evidence>
<comment type="function">
    <text evidence="6">One of the early assembly proteins it binds 23S rRNA. One of the proteins that surrounds the polypeptide exit tunnel on the outside of the ribosome. Forms the main docking site for trigger factor binding to the ribosome.</text>
</comment>
<evidence type="ECO:0000256" key="4">
    <source>
        <dbReference type="ARBA" id="ARBA00022980"/>
    </source>
</evidence>
<keyword evidence="3 6" id="KW-0694">RNA-binding</keyword>
<dbReference type="InterPro" id="IPR001014">
    <property type="entry name" value="Ribosomal_uL23_CS"/>
</dbReference>
<keyword evidence="5 6" id="KW-0687">Ribonucleoprotein</keyword>
<sequence>MNLYDVIKKPLITEKTTIEKDSKNVVSFEVDRDANKIEIKEAVEKLFKVEVAEVKTVNVAGKVKRFGRHYGKRSNWKKAYVTLKEGSSVDFFEI</sequence>
<dbReference type="PANTHER" id="PTHR11620">
    <property type="entry name" value="60S RIBOSOMAL PROTEIN L23A"/>
    <property type="match status" value="1"/>
</dbReference>
<keyword evidence="4 6" id="KW-0689">Ribosomal protein</keyword>
<evidence type="ECO:0000256" key="7">
    <source>
        <dbReference type="RuleBase" id="RU003934"/>
    </source>
</evidence>
<reference evidence="8 9" key="1">
    <citation type="submission" date="2015-01" db="EMBL/GenBank/DDBJ databases">
        <title>Genome sequence of the anaerobic bacterium Geobacter soli GSS01, a dissimilatory Fe(III) reducer from soil.</title>
        <authorList>
            <person name="Yang G."/>
            <person name="Zhou S."/>
        </authorList>
    </citation>
    <scope>NUCLEOTIDE SEQUENCE [LARGE SCALE GENOMIC DNA]</scope>
    <source>
        <strain evidence="8 9">GSS01</strain>
    </source>
</reference>
<protein>
    <recommendedName>
        <fullName evidence="6">Large ribosomal subunit protein uL23</fullName>
    </recommendedName>
</protein>
<dbReference type="SUPFAM" id="SSF54189">
    <property type="entry name" value="Ribosomal proteins S24e, L23 and L15e"/>
    <property type="match status" value="1"/>
</dbReference>
<evidence type="ECO:0000313" key="8">
    <source>
        <dbReference type="EMBL" id="KIE43223.1"/>
    </source>
</evidence>
<gene>
    <name evidence="6" type="primary">rplW</name>
    <name evidence="8" type="ORF">SE37_11550</name>
</gene>
<dbReference type="PROSITE" id="PS00050">
    <property type="entry name" value="RIBOSOMAL_L23"/>
    <property type="match status" value="1"/>
</dbReference>
<dbReference type="GO" id="GO:0006412">
    <property type="term" value="P:translation"/>
    <property type="evidence" value="ECO:0007669"/>
    <property type="project" value="UniProtKB-UniRule"/>
</dbReference>
<keyword evidence="9" id="KW-1185">Reference proteome</keyword>
<dbReference type="NCBIfam" id="NF004359">
    <property type="entry name" value="PRK05738.1-3"/>
    <property type="match status" value="1"/>
</dbReference>
<dbReference type="AlphaFoldDB" id="A0A0C1TUY4"/>
<name>A0A0C1TUY4_9BACT</name>
<dbReference type="HAMAP" id="MF_01369_B">
    <property type="entry name" value="Ribosomal_uL23_B"/>
    <property type="match status" value="1"/>
</dbReference>
<dbReference type="NCBIfam" id="NF004363">
    <property type="entry name" value="PRK05738.2-4"/>
    <property type="match status" value="1"/>
</dbReference>
<evidence type="ECO:0000313" key="9">
    <source>
        <dbReference type="Proteomes" id="UP000031433"/>
    </source>
</evidence>
<organism evidence="8 9">
    <name type="scientific">Geobacter soli</name>
    <dbReference type="NCBI Taxonomy" id="1510391"/>
    <lineage>
        <taxon>Bacteria</taxon>
        <taxon>Pseudomonadati</taxon>
        <taxon>Thermodesulfobacteriota</taxon>
        <taxon>Desulfuromonadia</taxon>
        <taxon>Geobacterales</taxon>
        <taxon>Geobacteraceae</taxon>
        <taxon>Geobacter</taxon>
    </lineage>
</organism>
<dbReference type="GO" id="GO:0005840">
    <property type="term" value="C:ribosome"/>
    <property type="evidence" value="ECO:0007669"/>
    <property type="project" value="UniProtKB-KW"/>
</dbReference>
<evidence type="ECO:0000256" key="2">
    <source>
        <dbReference type="ARBA" id="ARBA00022730"/>
    </source>
</evidence>
<dbReference type="NCBIfam" id="NF004366">
    <property type="entry name" value="PRK05738.3-2"/>
    <property type="match status" value="1"/>
</dbReference>
<dbReference type="RefSeq" id="WP_039646495.1">
    <property type="nucleotide sequence ID" value="NZ_JXBL01000001.1"/>
</dbReference>
<dbReference type="InterPro" id="IPR012677">
    <property type="entry name" value="Nucleotide-bd_a/b_plait_sf"/>
</dbReference>
<comment type="caution">
    <text evidence="8">The sequence shown here is derived from an EMBL/GenBank/DDBJ whole genome shotgun (WGS) entry which is preliminary data.</text>
</comment>
<evidence type="ECO:0000256" key="6">
    <source>
        <dbReference type="HAMAP-Rule" id="MF_01369"/>
    </source>
</evidence>
<accession>A0A0C1TUY4</accession>